<name>W6TV94_HOLOB</name>
<keyword evidence="1" id="KW-0472">Membrane</keyword>
<dbReference type="OrthoDB" id="9809164at2"/>
<dbReference type="EMBL" id="AWTR02000012">
    <property type="protein sequence ID" value="ETZ07702.1"/>
    <property type="molecule type" value="Genomic_DNA"/>
</dbReference>
<organism evidence="4 5">
    <name type="scientific">Holospora obtusa F1</name>
    <dbReference type="NCBI Taxonomy" id="1399147"/>
    <lineage>
        <taxon>Bacteria</taxon>
        <taxon>Pseudomonadati</taxon>
        <taxon>Pseudomonadota</taxon>
        <taxon>Alphaproteobacteria</taxon>
        <taxon>Holosporales</taxon>
        <taxon>Holosporaceae</taxon>
        <taxon>Holospora</taxon>
    </lineage>
</organism>
<dbReference type="PANTHER" id="PTHR30329">
    <property type="entry name" value="STATOR ELEMENT OF FLAGELLAR MOTOR COMPLEX"/>
    <property type="match status" value="1"/>
</dbReference>
<dbReference type="PROSITE" id="PS51123">
    <property type="entry name" value="OMPA_2"/>
    <property type="match status" value="1"/>
</dbReference>
<dbReference type="PROSITE" id="PS51257">
    <property type="entry name" value="PROKAR_LIPOPROTEIN"/>
    <property type="match status" value="1"/>
</dbReference>
<proteinExistence type="predicted"/>
<evidence type="ECO:0000313" key="5">
    <source>
        <dbReference type="Proteomes" id="UP000019112"/>
    </source>
</evidence>
<feature type="compositionally biased region" description="Low complexity" evidence="2">
    <location>
        <begin position="157"/>
        <end position="170"/>
    </location>
</feature>
<dbReference type="Proteomes" id="UP000019112">
    <property type="component" value="Unassembled WGS sequence"/>
</dbReference>
<dbReference type="STRING" id="1399147.P618_200111"/>
<keyword evidence="4" id="KW-0449">Lipoprotein</keyword>
<dbReference type="InterPro" id="IPR050330">
    <property type="entry name" value="Bact_OuterMem_StrucFunc"/>
</dbReference>
<comment type="caution">
    <text evidence="4">The sequence shown here is derived from an EMBL/GenBank/DDBJ whole genome shotgun (WGS) entry which is preliminary data.</text>
</comment>
<dbReference type="RefSeq" id="WP_021827691.1">
    <property type="nucleotide sequence ID" value="NZ_AWTR02000012.1"/>
</dbReference>
<reference evidence="4 5" key="1">
    <citation type="journal article" date="2014" name="FEMS Microbiol. Lett.">
        <title>Draft genome sequences of three Holospora species (Holospora obtusa, Holospora undulata, and Holospora elegans), endonuclear symbiotic bacteria of the ciliate Paramecium caudatum.</title>
        <authorList>
            <person name="Dohra H."/>
            <person name="Tanaka K."/>
            <person name="Suzuki T."/>
            <person name="Fujishima M."/>
            <person name="Suzuki H."/>
        </authorList>
    </citation>
    <scope>NUCLEOTIDE SEQUENCE [LARGE SCALE GENOMIC DNA]</scope>
    <source>
        <strain evidence="4 5">F1</strain>
    </source>
</reference>
<feature type="domain" description="OmpA-like" evidence="3">
    <location>
        <begin position="42"/>
        <end position="158"/>
    </location>
</feature>
<dbReference type="AlphaFoldDB" id="W6TV94"/>
<protein>
    <submittedName>
        <fullName evidence="4">Outer membrane lipoprotein Omp16</fullName>
    </submittedName>
</protein>
<evidence type="ECO:0000256" key="2">
    <source>
        <dbReference type="SAM" id="MobiDB-lite"/>
    </source>
</evidence>
<dbReference type="Pfam" id="PF00691">
    <property type="entry name" value="OmpA"/>
    <property type="match status" value="1"/>
</dbReference>
<dbReference type="SUPFAM" id="SSF103088">
    <property type="entry name" value="OmpA-like"/>
    <property type="match status" value="1"/>
</dbReference>
<keyword evidence="5" id="KW-1185">Reference proteome</keyword>
<dbReference type="InterPro" id="IPR006665">
    <property type="entry name" value="OmpA-like"/>
</dbReference>
<dbReference type="CDD" id="cd07185">
    <property type="entry name" value="OmpA_C-like"/>
    <property type="match status" value="1"/>
</dbReference>
<evidence type="ECO:0000256" key="1">
    <source>
        <dbReference type="PROSITE-ProRule" id="PRU00473"/>
    </source>
</evidence>
<dbReference type="Gene3D" id="3.30.1330.60">
    <property type="entry name" value="OmpA-like domain"/>
    <property type="match status" value="1"/>
</dbReference>
<evidence type="ECO:0000259" key="3">
    <source>
        <dbReference type="PROSITE" id="PS51123"/>
    </source>
</evidence>
<dbReference type="eggNOG" id="COG2885">
    <property type="taxonomic scope" value="Bacteria"/>
</dbReference>
<dbReference type="GO" id="GO:0016020">
    <property type="term" value="C:membrane"/>
    <property type="evidence" value="ECO:0007669"/>
    <property type="project" value="UniProtKB-UniRule"/>
</dbReference>
<sequence>MDLRLLGVFALGALLAACSDETPQTAEVVYQDKGSCNIEGSVADFKNCKKDQVFFDFDKSKILDEDQKVSSMVAFLKKHSKTGAIVGHCDRRGSSEYNFGLGQRRAAALSSALKKRGFPSSSICGVYSVGKERPLVAGDSEECHALNRTAIFVLSDSSGGEGVSVNSGPSAVTSDAMTPPKLDSSETSSGESEEHSGD</sequence>
<evidence type="ECO:0000313" key="4">
    <source>
        <dbReference type="EMBL" id="ETZ07702.1"/>
    </source>
</evidence>
<accession>W6TV94</accession>
<dbReference type="InterPro" id="IPR036737">
    <property type="entry name" value="OmpA-like_sf"/>
</dbReference>
<feature type="region of interest" description="Disordered" evidence="2">
    <location>
        <begin position="157"/>
        <end position="198"/>
    </location>
</feature>
<gene>
    <name evidence="4" type="ORF">P618_200111</name>
</gene>
<dbReference type="PANTHER" id="PTHR30329:SF21">
    <property type="entry name" value="LIPOPROTEIN YIAD-RELATED"/>
    <property type="match status" value="1"/>
</dbReference>